<dbReference type="SUPFAM" id="SSF51695">
    <property type="entry name" value="PLC-like phosphodiesterases"/>
    <property type="match status" value="1"/>
</dbReference>
<evidence type="ECO:0000259" key="1">
    <source>
        <dbReference type="PROSITE" id="PS51704"/>
    </source>
</evidence>
<comment type="caution">
    <text evidence="2">The sequence shown here is derived from an EMBL/GenBank/DDBJ whole genome shotgun (WGS) entry which is preliminary data.</text>
</comment>
<feature type="domain" description="GP-PDE" evidence="1">
    <location>
        <begin position="3"/>
        <end position="223"/>
    </location>
</feature>
<dbReference type="PANTHER" id="PTHR46211:SF1">
    <property type="entry name" value="GLYCEROPHOSPHODIESTER PHOSPHODIESTERASE, CYTOPLASMIC"/>
    <property type="match status" value="1"/>
</dbReference>
<organism evidence="2 3">
    <name type="scientific">Deinococcus arboris</name>
    <dbReference type="NCBI Taxonomy" id="2682977"/>
    <lineage>
        <taxon>Bacteria</taxon>
        <taxon>Thermotogati</taxon>
        <taxon>Deinococcota</taxon>
        <taxon>Deinococci</taxon>
        <taxon>Deinococcales</taxon>
        <taxon>Deinococcaceae</taxon>
        <taxon>Deinococcus</taxon>
    </lineage>
</organism>
<dbReference type="PROSITE" id="PS51704">
    <property type="entry name" value="GP_PDE"/>
    <property type="match status" value="1"/>
</dbReference>
<dbReference type="Pfam" id="PF03009">
    <property type="entry name" value="GDPD"/>
    <property type="match status" value="1"/>
</dbReference>
<dbReference type="InterPro" id="IPR030395">
    <property type="entry name" value="GP_PDE_dom"/>
</dbReference>
<dbReference type="RefSeq" id="WP_157457901.1">
    <property type="nucleotide sequence ID" value="NZ_WQLB01000003.1"/>
</dbReference>
<name>A0A7C9HY40_9DEIO</name>
<sequence>MTPLLLGHRGTPRQYPENTLAGFQAALDAGLDGVELDVRRLMDGTLVVHHDVVLADGRALPSLCVADLPPLVPTLNAALAWAADTGAWVNIELKFEGLRPDDRVAGTLQAVTAYGLTRRVILSSFMPTLLRAARDLAPQVERGLLTHRAYPVPLLRAAMRWTGSAALHPTFEVVDEALLALARAHGWRLNAWTVNDPAEVARLKALGVDGLIGDEPAVLLGARLTRP</sequence>
<dbReference type="Gene3D" id="3.20.20.190">
    <property type="entry name" value="Phosphatidylinositol (PI) phosphodiesterase"/>
    <property type="match status" value="1"/>
</dbReference>
<evidence type="ECO:0000313" key="3">
    <source>
        <dbReference type="Proteomes" id="UP000483286"/>
    </source>
</evidence>
<proteinExistence type="predicted"/>
<dbReference type="CDD" id="cd08556">
    <property type="entry name" value="GDPD"/>
    <property type="match status" value="1"/>
</dbReference>
<dbReference type="GO" id="GO:0006629">
    <property type="term" value="P:lipid metabolic process"/>
    <property type="evidence" value="ECO:0007669"/>
    <property type="project" value="InterPro"/>
</dbReference>
<keyword evidence="3" id="KW-1185">Reference proteome</keyword>
<accession>A0A7C9HY40</accession>
<dbReference type="GO" id="GO:0008081">
    <property type="term" value="F:phosphoric diester hydrolase activity"/>
    <property type="evidence" value="ECO:0007669"/>
    <property type="project" value="InterPro"/>
</dbReference>
<gene>
    <name evidence="2" type="ORF">GO986_03645</name>
</gene>
<dbReference type="Proteomes" id="UP000483286">
    <property type="component" value="Unassembled WGS sequence"/>
</dbReference>
<dbReference type="EMBL" id="WQLB01000003">
    <property type="protein sequence ID" value="MVN85855.1"/>
    <property type="molecule type" value="Genomic_DNA"/>
</dbReference>
<reference evidence="2 3" key="1">
    <citation type="submission" date="2019-12" db="EMBL/GenBank/DDBJ databases">
        <title>Deinococcus sp. HMF7620 Genome sequencing and assembly.</title>
        <authorList>
            <person name="Kang H."/>
            <person name="Kim H."/>
            <person name="Joh K."/>
        </authorList>
    </citation>
    <scope>NUCLEOTIDE SEQUENCE [LARGE SCALE GENOMIC DNA]</scope>
    <source>
        <strain evidence="2 3">HMF7620</strain>
    </source>
</reference>
<protein>
    <submittedName>
        <fullName evidence="2">Glycerophosphodiester phosphodiesterase</fullName>
    </submittedName>
</protein>
<dbReference type="PANTHER" id="PTHR46211">
    <property type="entry name" value="GLYCEROPHOSPHORYL DIESTER PHOSPHODIESTERASE"/>
    <property type="match status" value="1"/>
</dbReference>
<dbReference type="AlphaFoldDB" id="A0A7C9HY40"/>
<dbReference type="InterPro" id="IPR017946">
    <property type="entry name" value="PLC-like_Pdiesterase_TIM-brl"/>
</dbReference>
<evidence type="ECO:0000313" key="2">
    <source>
        <dbReference type="EMBL" id="MVN85855.1"/>
    </source>
</evidence>